<dbReference type="Gene3D" id="6.10.340.10">
    <property type="match status" value="1"/>
</dbReference>
<proteinExistence type="inferred from homology"/>
<keyword evidence="1 3" id="KW-0807">Transducer</keyword>
<dbReference type="Pfam" id="PF00015">
    <property type="entry name" value="MCPsignal"/>
    <property type="match status" value="1"/>
</dbReference>
<keyword evidence="5" id="KW-0472">Membrane</keyword>
<evidence type="ECO:0000259" key="6">
    <source>
        <dbReference type="PROSITE" id="PS50111"/>
    </source>
</evidence>
<dbReference type="RefSeq" id="WP_177181352.1">
    <property type="nucleotide sequence ID" value="NZ_FOTI01000006.1"/>
</dbReference>
<dbReference type="CDD" id="cd11386">
    <property type="entry name" value="MCP_signal"/>
    <property type="match status" value="1"/>
</dbReference>
<feature type="domain" description="Methyl-accepting transducer" evidence="6">
    <location>
        <begin position="394"/>
        <end position="651"/>
    </location>
</feature>
<dbReference type="GO" id="GO:0007165">
    <property type="term" value="P:signal transduction"/>
    <property type="evidence" value="ECO:0007669"/>
    <property type="project" value="UniProtKB-KW"/>
</dbReference>
<dbReference type="PANTHER" id="PTHR32089:SF112">
    <property type="entry name" value="LYSOZYME-LIKE PROTEIN-RELATED"/>
    <property type="match status" value="1"/>
</dbReference>
<dbReference type="SMART" id="SM00283">
    <property type="entry name" value="MA"/>
    <property type="match status" value="1"/>
</dbReference>
<dbReference type="Pfam" id="PF00672">
    <property type="entry name" value="HAMP"/>
    <property type="match status" value="1"/>
</dbReference>
<evidence type="ECO:0000256" key="1">
    <source>
        <dbReference type="ARBA" id="ARBA00023224"/>
    </source>
</evidence>
<organism evidence="8 9">
    <name type="scientific">Halanaerobium salsuginis</name>
    <dbReference type="NCBI Taxonomy" id="29563"/>
    <lineage>
        <taxon>Bacteria</taxon>
        <taxon>Bacillati</taxon>
        <taxon>Bacillota</taxon>
        <taxon>Clostridia</taxon>
        <taxon>Halanaerobiales</taxon>
        <taxon>Halanaerobiaceae</taxon>
        <taxon>Halanaerobium</taxon>
    </lineage>
</organism>
<keyword evidence="9" id="KW-1185">Reference proteome</keyword>
<dbReference type="GO" id="GO:0016020">
    <property type="term" value="C:membrane"/>
    <property type="evidence" value="ECO:0007669"/>
    <property type="project" value="InterPro"/>
</dbReference>
<dbReference type="PROSITE" id="PS50111">
    <property type="entry name" value="CHEMOTAXIS_TRANSDUC_2"/>
    <property type="match status" value="1"/>
</dbReference>
<protein>
    <submittedName>
        <fullName evidence="8">Methyl-accepting chemotaxis protein</fullName>
    </submittedName>
</protein>
<reference evidence="8 9" key="1">
    <citation type="submission" date="2016-10" db="EMBL/GenBank/DDBJ databases">
        <authorList>
            <person name="de Groot N.N."/>
        </authorList>
    </citation>
    <scope>NUCLEOTIDE SEQUENCE [LARGE SCALE GENOMIC DNA]</scope>
    <source>
        <strain evidence="8 9">ATCC 51327</strain>
    </source>
</reference>
<sequence>MFKNMDLKWKISIILTLIVIIVMAAVAFFTYDYTQEVMSNQIDQRINLIRENQRQEILSQLTRLQNRTEYFASFEDVYNLVNMSTYYIEDGQIIDLAGGGWMSTFTNRANLLKENNRMFAETQFSYVTTADGMVLVDSRIENEDNIYDYSGVKLPEDQYKNVSSETVHIIDDKPLVLFSAPINKETETGEETIGYYVMATNLDVFYSDTLESMENVANFRLINGDGFILSSITKNEMGTKIEDKWTLDKVNQQVKSDSIVIDDQTEYFDRISDRYNIYMAIDVPLAVINGPVNNIRNIILVIALIGVVILFLANYILLNWQLKPLNKLIDSFEQLAAGKLGENILITKTVDKDDEIGKLSKSFNNMVGQFKDVIQNINLASDEVEESSGHLKVVSTEVGNVSTQVAQSINEVASGADNQAASVENINHRIQSLAKDIEKLKDSNQEVETLADQMEDAAAGGKIEMDKVSKQMQKIRNAIQEVAAGISNLESISDEIDEILNIINNIAEQTNLLALNAAIEAARAGEAGRGFSVVADEIRELAEESVSSAGEIRKLVEDVKSETKTASVRMTEGINEIQNGEEVVGSAENSFADIEQKIKNAAAGIDSSIKIVADVDRYSEEIVGEVSEIASISEQTSANTEEVAAASEEQNASIEEIISLADSLAEMSANLNSLVNKFDLN</sequence>
<name>A0A1I4GG78_9FIRM</name>
<dbReference type="Proteomes" id="UP000199006">
    <property type="component" value="Unassembled WGS sequence"/>
</dbReference>
<feature type="transmembrane region" description="Helical" evidence="5">
    <location>
        <begin position="298"/>
        <end position="318"/>
    </location>
</feature>
<dbReference type="CDD" id="cd06225">
    <property type="entry name" value="HAMP"/>
    <property type="match status" value="1"/>
</dbReference>
<dbReference type="Gene3D" id="1.10.287.950">
    <property type="entry name" value="Methyl-accepting chemotaxis protein"/>
    <property type="match status" value="1"/>
</dbReference>
<evidence type="ECO:0000313" key="9">
    <source>
        <dbReference type="Proteomes" id="UP000199006"/>
    </source>
</evidence>
<keyword evidence="5" id="KW-1133">Transmembrane helix</keyword>
<evidence type="ECO:0000259" key="7">
    <source>
        <dbReference type="PROSITE" id="PS50885"/>
    </source>
</evidence>
<feature type="domain" description="HAMP" evidence="7">
    <location>
        <begin position="319"/>
        <end position="375"/>
    </location>
</feature>
<dbReference type="InterPro" id="IPR003660">
    <property type="entry name" value="HAMP_dom"/>
</dbReference>
<evidence type="ECO:0000256" key="4">
    <source>
        <dbReference type="SAM" id="Coils"/>
    </source>
</evidence>
<evidence type="ECO:0000256" key="5">
    <source>
        <dbReference type="SAM" id="Phobius"/>
    </source>
</evidence>
<dbReference type="SUPFAM" id="SSF58104">
    <property type="entry name" value="Methyl-accepting chemotaxis protein (MCP) signaling domain"/>
    <property type="match status" value="1"/>
</dbReference>
<dbReference type="PANTHER" id="PTHR32089">
    <property type="entry name" value="METHYL-ACCEPTING CHEMOTAXIS PROTEIN MCPB"/>
    <property type="match status" value="1"/>
</dbReference>
<dbReference type="SMART" id="SM00304">
    <property type="entry name" value="HAMP"/>
    <property type="match status" value="2"/>
</dbReference>
<dbReference type="InterPro" id="IPR004089">
    <property type="entry name" value="MCPsignal_dom"/>
</dbReference>
<feature type="coiled-coil region" evidence="4">
    <location>
        <begin position="423"/>
        <end position="460"/>
    </location>
</feature>
<feature type="transmembrane region" description="Helical" evidence="5">
    <location>
        <begin position="12"/>
        <end position="31"/>
    </location>
</feature>
<comment type="similarity">
    <text evidence="2">Belongs to the methyl-accepting chemotaxis (MCP) protein family.</text>
</comment>
<dbReference type="STRING" id="29563.SAMN02983006_00696"/>
<keyword evidence="5" id="KW-0812">Transmembrane</keyword>
<keyword evidence="4" id="KW-0175">Coiled coil</keyword>
<evidence type="ECO:0000256" key="3">
    <source>
        <dbReference type="PROSITE-ProRule" id="PRU00284"/>
    </source>
</evidence>
<evidence type="ECO:0000256" key="2">
    <source>
        <dbReference type="ARBA" id="ARBA00029447"/>
    </source>
</evidence>
<dbReference type="PROSITE" id="PS50885">
    <property type="entry name" value="HAMP"/>
    <property type="match status" value="1"/>
</dbReference>
<accession>A0A1I4GG78</accession>
<gene>
    <name evidence="8" type="ORF">SAMN02983006_00696</name>
</gene>
<evidence type="ECO:0000313" key="8">
    <source>
        <dbReference type="EMBL" id="SFL28116.1"/>
    </source>
</evidence>
<dbReference type="AlphaFoldDB" id="A0A1I4GG78"/>
<dbReference type="EMBL" id="FOTI01000006">
    <property type="protein sequence ID" value="SFL28116.1"/>
    <property type="molecule type" value="Genomic_DNA"/>
</dbReference>